<evidence type="ECO:0000256" key="1">
    <source>
        <dbReference type="ARBA" id="ARBA00004141"/>
    </source>
</evidence>
<dbReference type="PANTHER" id="PTHR10383:SF63">
    <property type="entry name" value="OS01G0179800 PROTEIN"/>
    <property type="match status" value="1"/>
</dbReference>
<organism evidence="7 8">
    <name type="scientific">Cuscuta epithymum</name>
    <dbReference type="NCBI Taxonomy" id="186058"/>
    <lineage>
        <taxon>Eukaryota</taxon>
        <taxon>Viridiplantae</taxon>
        <taxon>Streptophyta</taxon>
        <taxon>Embryophyta</taxon>
        <taxon>Tracheophyta</taxon>
        <taxon>Spermatophyta</taxon>
        <taxon>Magnoliopsida</taxon>
        <taxon>eudicotyledons</taxon>
        <taxon>Gunneridae</taxon>
        <taxon>Pentapetalae</taxon>
        <taxon>asterids</taxon>
        <taxon>lamiids</taxon>
        <taxon>Solanales</taxon>
        <taxon>Convolvulaceae</taxon>
        <taxon>Cuscuteae</taxon>
        <taxon>Cuscuta</taxon>
        <taxon>Cuscuta subgen. Cuscuta</taxon>
    </lineage>
</organism>
<sequence>MTRIVTYAYGSIFLVTSLLSWAARDFGYTTLKAMKWLRGCNGEEVCLGAQGALRVSLGCFIFYFIMFVSTAGASTRTGHREEFHSGCWFLKIPMMVVLIVVSFLLPINMIYIYGLIAHFGAGIFLIFQLVSIITFIQMVNDWCYSDTSSDKRCIIGGILAVGSNLLACGSIIFLFIWYAERTSCKPNYIFTGVTLALFGLMSGATHRSKANATYLNSGFMGVYITFLCWSAIKSEPHGGRCMERGGTDTPPKVHLLTVVSFVIGFGAMIFATFSTGVDSKSFQFKIKEHRDDNVPYGYGFFHLVFATASMYSAMLLVNWNTKNPTKFMIDVGWASTWIKFIYELFAAFIYIFILTRKNDEVTKMTG</sequence>
<evidence type="ECO:0000256" key="6">
    <source>
        <dbReference type="SAM" id="Phobius"/>
    </source>
</evidence>
<evidence type="ECO:0000313" key="8">
    <source>
        <dbReference type="Proteomes" id="UP001152523"/>
    </source>
</evidence>
<feature type="transmembrane region" description="Helical" evidence="6">
    <location>
        <begin position="88"/>
        <end position="105"/>
    </location>
</feature>
<feature type="transmembrane region" description="Helical" evidence="6">
    <location>
        <begin position="188"/>
        <end position="206"/>
    </location>
</feature>
<feature type="transmembrane region" description="Helical" evidence="6">
    <location>
        <begin position="45"/>
        <end position="68"/>
    </location>
</feature>
<dbReference type="Proteomes" id="UP001152523">
    <property type="component" value="Unassembled WGS sequence"/>
</dbReference>
<feature type="transmembrane region" description="Helical" evidence="6">
    <location>
        <begin position="253"/>
        <end position="276"/>
    </location>
</feature>
<dbReference type="GO" id="GO:0016020">
    <property type="term" value="C:membrane"/>
    <property type="evidence" value="ECO:0007669"/>
    <property type="project" value="UniProtKB-SubCell"/>
</dbReference>
<feature type="transmembrane region" description="Helical" evidence="6">
    <location>
        <begin position="212"/>
        <end position="232"/>
    </location>
</feature>
<dbReference type="PANTHER" id="PTHR10383">
    <property type="entry name" value="SERINE INCORPORATOR"/>
    <property type="match status" value="1"/>
</dbReference>
<accession>A0AAV0DHU1</accession>
<gene>
    <name evidence="7" type="ORF">CEPIT_LOCUS15827</name>
</gene>
<feature type="transmembrane region" description="Helical" evidence="6">
    <location>
        <begin position="154"/>
        <end position="176"/>
    </location>
</feature>
<reference evidence="7" key="1">
    <citation type="submission" date="2022-07" db="EMBL/GenBank/DDBJ databases">
        <authorList>
            <person name="Macas J."/>
            <person name="Novak P."/>
            <person name="Neumann P."/>
        </authorList>
    </citation>
    <scope>NUCLEOTIDE SEQUENCE</scope>
</reference>
<evidence type="ECO:0000256" key="2">
    <source>
        <dbReference type="ARBA" id="ARBA00006665"/>
    </source>
</evidence>
<dbReference type="InterPro" id="IPR005016">
    <property type="entry name" value="TDE1/TMS"/>
</dbReference>
<keyword evidence="4 6" id="KW-1133">Transmembrane helix</keyword>
<feature type="transmembrane region" description="Helical" evidence="6">
    <location>
        <begin position="112"/>
        <end position="134"/>
    </location>
</feature>
<dbReference type="AlphaFoldDB" id="A0AAV0DHU1"/>
<dbReference type="EMBL" id="CAMAPF010000113">
    <property type="protein sequence ID" value="CAH9102033.1"/>
    <property type="molecule type" value="Genomic_DNA"/>
</dbReference>
<keyword evidence="8" id="KW-1185">Reference proteome</keyword>
<evidence type="ECO:0000256" key="5">
    <source>
        <dbReference type="ARBA" id="ARBA00023136"/>
    </source>
</evidence>
<dbReference type="Pfam" id="PF03348">
    <property type="entry name" value="Serinc"/>
    <property type="match status" value="2"/>
</dbReference>
<proteinExistence type="inferred from homology"/>
<evidence type="ECO:0000256" key="3">
    <source>
        <dbReference type="ARBA" id="ARBA00022692"/>
    </source>
</evidence>
<name>A0AAV0DHU1_9ASTE</name>
<evidence type="ECO:0008006" key="9">
    <source>
        <dbReference type="Google" id="ProtNLM"/>
    </source>
</evidence>
<feature type="transmembrane region" description="Helical" evidence="6">
    <location>
        <begin position="296"/>
        <end position="319"/>
    </location>
</feature>
<evidence type="ECO:0000256" key="4">
    <source>
        <dbReference type="ARBA" id="ARBA00022989"/>
    </source>
</evidence>
<evidence type="ECO:0000313" key="7">
    <source>
        <dbReference type="EMBL" id="CAH9102033.1"/>
    </source>
</evidence>
<feature type="transmembrane region" description="Helical" evidence="6">
    <location>
        <begin position="331"/>
        <end position="353"/>
    </location>
</feature>
<comment type="similarity">
    <text evidence="2">Belongs to the TDE1 family.</text>
</comment>
<keyword evidence="5 6" id="KW-0472">Membrane</keyword>
<protein>
    <recommendedName>
        <fullName evidence="9">Serine incorporator</fullName>
    </recommendedName>
</protein>
<keyword evidence="3 6" id="KW-0812">Transmembrane</keyword>
<comment type="caution">
    <text evidence="7">The sequence shown here is derived from an EMBL/GenBank/DDBJ whole genome shotgun (WGS) entry which is preliminary data.</text>
</comment>
<feature type="transmembrane region" description="Helical" evidence="6">
    <location>
        <begin position="6"/>
        <end position="24"/>
    </location>
</feature>
<comment type="subcellular location">
    <subcellularLocation>
        <location evidence="1">Membrane</location>
        <topology evidence="1">Multi-pass membrane protein</topology>
    </subcellularLocation>
</comment>